<dbReference type="AlphaFoldDB" id="A0A1Z5HNL0"/>
<evidence type="ECO:0000256" key="6">
    <source>
        <dbReference type="SAM" id="MobiDB-lite"/>
    </source>
</evidence>
<dbReference type="CDD" id="cd17478">
    <property type="entry name" value="MFS_FsR"/>
    <property type="match status" value="1"/>
</dbReference>
<evidence type="ECO:0000256" key="7">
    <source>
        <dbReference type="SAM" id="Phobius"/>
    </source>
</evidence>
<dbReference type="SUPFAM" id="SSF103473">
    <property type="entry name" value="MFS general substrate transporter"/>
    <property type="match status" value="1"/>
</dbReference>
<dbReference type="OrthoDB" id="9770492at2"/>
<comment type="caution">
    <text evidence="9">The sequence shown here is derived from an EMBL/GenBank/DDBJ whole genome shotgun (WGS) entry which is preliminary data.</text>
</comment>
<feature type="transmembrane region" description="Helical" evidence="7">
    <location>
        <begin position="370"/>
        <end position="394"/>
    </location>
</feature>
<keyword evidence="10" id="KW-1185">Reference proteome</keyword>
<keyword evidence="3 7" id="KW-0812">Transmembrane</keyword>
<organism evidence="9 10">
    <name type="scientific">Calderihabitans maritimus</name>
    <dbReference type="NCBI Taxonomy" id="1246530"/>
    <lineage>
        <taxon>Bacteria</taxon>
        <taxon>Bacillati</taxon>
        <taxon>Bacillota</taxon>
        <taxon>Clostridia</taxon>
        <taxon>Neomoorellales</taxon>
        <taxon>Calderihabitantaceae</taxon>
        <taxon>Calderihabitans</taxon>
    </lineage>
</organism>
<sequence>MQNLNLLWLLSLGHLVTDMAQGALPVIIPEIRDAFNLSYFAVGILVMVSNISSSVIQPLFGLWSDLRSSDWLLPVGCLLSLVGIGLAGISPHYALVLLAVLMSGLGVAAYHPEASKTARFLSGHRKASSMAVFSVGGNLGFGLGPLLGTVFLTWAGLRGSMLFLLIGLPMSFFLWRSLPVIRERMNQQQVPANAQETTEGKGEGSASLEDTGKGKSLLPLILLLLYVIARSWIHFGLVTYIPFYYQDYLHGDPAKGGYVLSAFLIAGAVGTLVGGPLADAVGGRRVIIGSMVMIGPLIFAFLHSSGFWAYVVVSLLGAVIVSTFAITVVLGQELLPNHVGVASGLMLGFAIGTGGIGVTLLGWIADHFGIIVTIKAIGLLSLVGIATSLPLNFWGKGKTIAGQPVKASKIQ</sequence>
<dbReference type="InterPro" id="IPR020846">
    <property type="entry name" value="MFS_dom"/>
</dbReference>
<feature type="transmembrane region" description="Helical" evidence="7">
    <location>
        <begin position="217"/>
        <end position="245"/>
    </location>
</feature>
<evidence type="ECO:0000256" key="5">
    <source>
        <dbReference type="ARBA" id="ARBA00023136"/>
    </source>
</evidence>
<evidence type="ECO:0000313" key="9">
    <source>
        <dbReference type="EMBL" id="GAW90967.1"/>
    </source>
</evidence>
<feature type="transmembrane region" description="Helical" evidence="7">
    <location>
        <begin position="257"/>
        <end position="278"/>
    </location>
</feature>
<reference evidence="10" key="1">
    <citation type="journal article" date="2017" name="Appl. Environ. Microbiol.">
        <title>Genomic analysis of Calderihabitans maritimus KKC1, a thermophilic hydrogenogenic carboxydotrophic bacterium isolated from marine sediment.</title>
        <authorList>
            <person name="Omae K."/>
            <person name="Yoneda Y."/>
            <person name="Fukuyama Y."/>
            <person name="Yoshida T."/>
            <person name="Sako Y."/>
        </authorList>
    </citation>
    <scope>NUCLEOTIDE SEQUENCE [LARGE SCALE GENOMIC DNA]</scope>
    <source>
        <strain evidence="10">KKC1</strain>
    </source>
</reference>
<accession>A0A1Z5HNL0</accession>
<feature type="transmembrane region" description="Helical" evidence="7">
    <location>
        <begin position="131"/>
        <end position="155"/>
    </location>
</feature>
<dbReference type="PANTHER" id="PTHR43129:SF1">
    <property type="entry name" value="FOSMIDOMYCIN RESISTANCE PROTEIN"/>
    <property type="match status" value="1"/>
</dbReference>
<evidence type="ECO:0000256" key="3">
    <source>
        <dbReference type="ARBA" id="ARBA00022692"/>
    </source>
</evidence>
<evidence type="ECO:0000256" key="1">
    <source>
        <dbReference type="ARBA" id="ARBA00004651"/>
    </source>
</evidence>
<feature type="transmembrane region" description="Helical" evidence="7">
    <location>
        <begin position="308"/>
        <end position="330"/>
    </location>
</feature>
<dbReference type="RefSeq" id="WP_088552570.1">
    <property type="nucleotide sequence ID" value="NZ_BDGJ01000002.1"/>
</dbReference>
<dbReference type="PANTHER" id="PTHR43129">
    <property type="entry name" value="FOSMIDOMYCIN RESISTANCE PROTEIN"/>
    <property type="match status" value="1"/>
</dbReference>
<name>A0A1Z5HNL0_9FIRM</name>
<dbReference type="Proteomes" id="UP000197032">
    <property type="component" value="Unassembled WGS sequence"/>
</dbReference>
<feature type="region of interest" description="Disordered" evidence="6">
    <location>
        <begin position="189"/>
        <end position="210"/>
    </location>
</feature>
<keyword evidence="2" id="KW-0813">Transport</keyword>
<evidence type="ECO:0000256" key="4">
    <source>
        <dbReference type="ARBA" id="ARBA00022989"/>
    </source>
</evidence>
<dbReference type="InterPro" id="IPR011701">
    <property type="entry name" value="MFS"/>
</dbReference>
<dbReference type="Pfam" id="PF07690">
    <property type="entry name" value="MFS_1"/>
    <property type="match status" value="1"/>
</dbReference>
<keyword evidence="5 7" id="KW-0472">Membrane</keyword>
<evidence type="ECO:0000313" key="10">
    <source>
        <dbReference type="Proteomes" id="UP000197032"/>
    </source>
</evidence>
<dbReference type="Gene3D" id="1.20.1250.20">
    <property type="entry name" value="MFS general substrate transporter like domains"/>
    <property type="match status" value="1"/>
</dbReference>
<feature type="transmembrane region" description="Helical" evidence="7">
    <location>
        <begin position="38"/>
        <end position="59"/>
    </location>
</feature>
<feature type="transmembrane region" description="Helical" evidence="7">
    <location>
        <begin position="161"/>
        <end position="178"/>
    </location>
</feature>
<evidence type="ECO:0000256" key="2">
    <source>
        <dbReference type="ARBA" id="ARBA00022448"/>
    </source>
</evidence>
<dbReference type="PROSITE" id="PS50850">
    <property type="entry name" value="MFS"/>
    <property type="match status" value="1"/>
</dbReference>
<feature type="transmembrane region" description="Helical" evidence="7">
    <location>
        <begin position="342"/>
        <end position="364"/>
    </location>
</feature>
<feature type="transmembrane region" description="Helical" evidence="7">
    <location>
        <begin position="285"/>
        <end position="302"/>
    </location>
</feature>
<comment type="subcellular location">
    <subcellularLocation>
        <location evidence="1">Cell membrane</location>
        <topology evidence="1">Multi-pass membrane protein</topology>
    </subcellularLocation>
</comment>
<dbReference type="GO" id="GO:0022857">
    <property type="term" value="F:transmembrane transporter activity"/>
    <property type="evidence" value="ECO:0007669"/>
    <property type="project" value="InterPro"/>
</dbReference>
<protein>
    <submittedName>
        <fullName evidence="9">Major facilitator superfamily protein</fullName>
    </submittedName>
</protein>
<proteinExistence type="predicted"/>
<dbReference type="EMBL" id="BDGJ01000002">
    <property type="protein sequence ID" value="GAW90967.1"/>
    <property type="molecule type" value="Genomic_DNA"/>
</dbReference>
<dbReference type="InterPro" id="IPR036259">
    <property type="entry name" value="MFS_trans_sf"/>
</dbReference>
<evidence type="ECO:0000259" key="8">
    <source>
        <dbReference type="PROSITE" id="PS50850"/>
    </source>
</evidence>
<gene>
    <name evidence="9" type="ORF">KKC1_01290</name>
</gene>
<keyword evidence="4 7" id="KW-1133">Transmembrane helix</keyword>
<feature type="domain" description="Major facilitator superfamily (MFS) profile" evidence="8">
    <location>
        <begin position="6"/>
        <end position="393"/>
    </location>
</feature>
<feature type="transmembrane region" description="Helical" evidence="7">
    <location>
        <begin position="71"/>
        <end position="87"/>
    </location>
</feature>
<dbReference type="GO" id="GO:0005886">
    <property type="term" value="C:plasma membrane"/>
    <property type="evidence" value="ECO:0007669"/>
    <property type="project" value="UniProtKB-SubCell"/>
</dbReference>
<feature type="transmembrane region" description="Helical" evidence="7">
    <location>
        <begin position="93"/>
        <end position="110"/>
    </location>
</feature>